<gene>
    <name evidence="1" type="ORF">SAMN04489844_2003</name>
</gene>
<dbReference type="Pfam" id="PF10103">
    <property type="entry name" value="Zincin_2"/>
    <property type="match status" value="1"/>
</dbReference>
<organism evidence="1 2">
    <name type="scientific">Nocardioides exalbidus</name>
    <dbReference type="NCBI Taxonomy" id="402596"/>
    <lineage>
        <taxon>Bacteria</taxon>
        <taxon>Bacillati</taxon>
        <taxon>Actinomycetota</taxon>
        <taxon>Actinomycetes</taxon>
        <taxon>Propionibacteriales</taxon>
        <taxon>Nocardioidaceae</taxon>
        <taxon>Nocardioides</taxon>
    </lineage>
</organism>
<dbReference type="SUPFAM" id="SSF55486">
    <property type="entry name" value="Metalloproteases ('zincins'), catalytic domain"/>
    <property type="match status" value="1"/>
</dbReference>
<reference evidence="2" key="1">
    <citation type="submission" date="2016-10" db="EMBL/GenBank/DDBJ databases">
        <authorList>
            <person name="Varghese N."/>
            <person name="Submissions S."/>
        </authorList>
    </citation>
    <scope>NUCLEOTIDE SEQUENCE [LARGE SCALE GENOMIC DNA]</scope>
    <source>
        <strain evidence="2">DSM 22017</strain>
    </source>
</reference>
<dbReference type="InterPro" id="IPR042271">
    <property type="entry name" value="Zinicin_2_N"/>
</dbReference>
<dbReference type="STRING" id="402596.SAMN04489844_2003"/>
<dbReference type="NCBIfam" id="TIGR03624">
    <property type="entry name" value="putative hydrolase"/>
    <property type="match status" value="1"/>
</dbReference>
<dbReference type="GO" id="GO:0016787">
    <property type="term" value="F:hydrolase activity"/>
    <property type="evidence" value="ECO:0007669"/>
    <property type="project" value="UniProtKB-KW"/>
</dbReference>
<dbReference type="OrthoDB" id="142939at2"/>
<keyword evidence="1" id="KW-0378">Hydrolase</keyword>
<evidence type="ECO:0000313" key="2">
    <source>
        <dbReference type="Proteomes" id="UP000198742"/>
    </source>
</evidence>
<dbReference type="EMBL" id="FNRT01000002">
    <property type="protein sequence ID" value="SEC27972.1"/>
    <property type="molecule type" value="Genomic_DNA"/>
</dbReference>
<protein>
    <submittedName>
        <fullName evidence="1">Putative hydrolase/uncharacterized protein, coenzyme F420 biosynthesis associated</fullName>
    </submittedName>
</protein>
<dbReference type="Gene3D" id="1.20.150.30">
    <property type="entry name" value="Zincin-like metallopeptidase, N-terminal domain"/>
    <property type="match status" value="1"/>
</dbReference>
<sequence length="341" mass="36687">MDLVDWDFAVTVGTRLSGPGPEVSLDEAAAAVVELREGAARSTPLVSEFTGLHAAAGTAPVLVVDRAGWIQANADGFAKILAPISDKLAAKAEKKGPPSALAQTIGSRVTGSEVGLMLGFLSSKVLGQFDPFYDPHGRLLLVAPNIVHVEREIDADPSDFRLWVCLHEETHRVQFTANPWLAGHLETQMAQIADTLEPSNLTEALRRGAEAIRSGQGGILDLISSPEQKEVLDRVTGVMSLLEGHADVVMDGVGPSVIGSVASIRKKFNKRRAGLGPLDKLLRRLLSLDTKMAQYRDGAIFVRHVVDKVGMEEFNAIWTGPETLPSKDEIVDPDAWVARVL</sequence>
<name>A0A1H4R7V5_9ACTN</name>
<dbReference type="InterPro" id="IPR022454">
    <property type="entry name" value="CHP03883_F420-assoc"/>
</dbReference>
<dbReference type="PANTHER" id="PTHR39420:SF1">
    <property type="entry name" value="HYDROLASE"/>
    <property type="match status" value="1"/>
</dbReference>
<evidence type="ECO:0000313" key="1">
    <source>
        <dbReference type="EMBL" id="SEC27972.1"/>
    </source>
</evidence>
<keyword evidence="2" id="KW-1185">Reference proteome</keyword>
<dbReference type="InterPro" id="IPR018766">
    <property type="entry name" value="Zinicin_2"/>
</dbReference>
<proteinExistence type="predicted"/>
<dbReference type="RefSeq" id="WP_090968972.1">
    <property type="nucleotide sequence ID" value="NZ_FNRT01000002.1"/>
</dbReference>
<dbReference type="Proteomes" id="UP000198742">
    <property type="component" value="Unassembled WGS sequence"/>
</dbReference>
<dbReference type="PANTHER" id="PTHR39420">
    <property type="match status" value="1"/>
</dbReference>
<accession>A0A1H4R7V5</accession>
<dbReference type="NCBIfam" id="TIGR03883">
    <property type="entry name" value="DUF2342_F420"/>
    <property type="match status" value="1"/>
</dbReference>
<dbReference type="AlphaFoldDB" id="A0A1H4R7V5"/>